<protein>
    <submittedName>
        <fullName evidence="1">Uncharacterized protein</fullName>
    </submittedName>
</protein>
<proteinExistence type="predicted"/>
<evidence type="ECO:0000313" key="1">
    <source>
        <dbReference type="EMBL" id="MBX54234.1"/>
    </source>
</evidence>
<sequence>MVSARNATKCAEHLLSSVLSFVK</sequence>
<name>A0A2P2PHH2_RHIMU</name>
<dbReference type="EMBL" id="GGEC01073750">
    <property type="protein sequence ID" value="MBX54234.1"/>
    <property type="molecule type" value="Transcribed_RNA"/>
</dbReference>
<reference evidence="1" key="1">
    <citation type="submission" date="2018-02" db="EMBL/GenBank/DDBJ databases">
        <title>Rhizophora mucronata_Transcriptome.</title>
        <authorList>
            <person name="Meera S.P."/>
            <person name="Sreeshan A."/>
            <person name="Augustine A."/>
        </authorList>
    </citation>
    <scope>NUCLEOTIDE SEQUENCE</scope>
    <source>
        <tissue evidence="1">Leaf</tissue>
    </source>
</reference>
<dbReference type="AlphaFoldDB" id="A0A2P2PHH2"/>
<organism evidence="1">
    <name type="scientific">Rhizophora mucronata</name>
    <name type="common">Asiatic mangrove</name>
    <dbReference type="NCBI Taxonomy" id="61149"/>
    <lineage>
        <taxon>Eukaryota</taxon>
        <taxon>Viridiplantae</taxon>
        <taxon>Streptophyta</taxon>
        <taxon>Embryophyta</taxon>
        <taxon>Tracheophyta</taxon>
        <taxon>Spermatophyta</taxon>
        <taxon>Magnoliopsida</taxon>
        <taxon>eudicotyledons</taxon>
        <taxon>Gunneridae</taxon>
        <taxon>Pentapetalae</taxon>
        <taxon>rosids</taxon>
        <taxon>fabids</taxon>
        <taxon>Malpighiales</taxon>
        <taxon>Rhizophoraceae</taxon>
        <taxon>Rhizophora</taxon>
    </lineage>
</organism>
<accession>A0A2P2PHH2</accession>